<protein>
    <submittedName>
        <fullName evidence="1">Uncharacterized protein</fullName>
    </submittedName>
</protein>
<dbReference type="GeneID" id="83548692"/>
<dbReference type="PATRIC" id="fig|1423719.4.peg.35"/>
<reference evidence="1 2" key="1">
    <citation type="journal article" date="2015" name="Genome Announc.">
        <title>Expanding the biotechnology potential of lactobacilli through comparative genomics of 213 strains and associated genera.</title>
        <authorList>
            <person name="Sun Z."/>
            <person name="Harris H.M."/>
            <person name="McCann A."/>
            <person name="Guo C."/>
            <person name="Argimon S."/>
            <person name="Zhang W."/>
            <person name="Yang X."/>
            <person name="Jeffery I.B."/>
            <person name="Cooney J.C."/>
            <person name="Kagawa T.F."/>
            <person name="Liu W."/>
            <person name="Song Y."/>
            <person name="Salvetti E."/>
            <person name="Wrobel A."/>
            <person name="Rasinkangas P."/>
            <person name="Parkhill J."/>
            <person name="Rea M.C."/>
            <person name="O'Sullivan O."/>
            <person name="Ritari J."/>
            <person name="Douillard F.P."/>
            <person name="Paul Ross R."/>
            <person name="Yang R."/>
            <person name="Briner A.E."/>
            <person name="Felis G.E."/>
            <person name="de Vos W.M."/>
            <person name="Barrangou R."/>
            <person name="Klaenhammer T.R."/>
            <person name="Caufield P.W."/>
            <person name="Cui Y."/>
            <person name="Zhang H."/>
            <person name="O'Toole P.W."/>
        </authorList>
    </citation>
    <scope>NUCLEOTIDE SEQUENCE [LARGE SCALE GENOMIC DNA]</scope>
    <source>
        <strain evidence="1 2">DSM 15638</strain>
    </source>
</reference>
<dbReference type="Proteomes" id="UP000051450">
    <property type="component" value="Unassembled WGS sequence"/>
</dbReference>
<evidence type="ECO:0000313" key="1">
    <source>
        <dbReference type="EMBL" id="KRK46414.1"/>
    </source>
</evidence>
<organism evidence="1 2">
    <name type="scientific">Dellaglioa algida DSM 15638</name>
    <dbReference type="NCBI Taxonomy" id="1423719"/>
    <lineage>
        <taxon>Bacteria</taxon>
        <taxon>Bacillati</taxon>
        <taxon>Bacillota</taxon>
        <taxon>Bacilli</taxon>
        <taxon>Lactobacillales</taxon>
        <taxon>Lactobacillaceae</taxon>
        <taxon>Dellaglioa</taxon>
    </lineage>
</organism>
<gene>
    <name evidence="1" type="ORF">FC66_GL000037</name>
</gene>
<dbReference type="EMBL" id="AZDI01000001">
    <property type="protein sequence ID" value="KRK46414.1"/>
    <property type="molecule type" value="Genomic_DNA"/>
</dbReference>
<sequence length="107" mass="12369">MSKTVKRFTLLSIIGGSAYYAYTHRDELSTFITEKKAKAKEDFSDYQNDISRVANSSKKLLDATNRLNTVIDETAPIIDAINDRINEFSYEIEPNLRKINKKLEKYQ</sequence>
<comment type="caution">
    <text evidence="1">The sequence shown here is derived from an EMBL/GenBank/DDBJ whole genome shotgun (WGS) entry which is preliminary data.</text>
</comment>
<proteinExistence type="predicted"/>
<accession>A0A0R1HIG2</accession>
<dbReference type="STRING" id="1423719.FC66_GL000037"/>
<evidence type="ECO:0000313" key="2">
    <source>
        <dbReference type="Proteomes" id="UP000051450"/>
    </source>
</evidence>
<name>A0A0R1HIG2_9LACO</name>
<keyword evidence="2" id="KW-1185">Reference proteome</keyword>
<dbReference type="AlphaFoldDB" id="A0A0R1HIG2"/>
<dbReference type="RefSeq" id="WP_057973359.1">
    <property type="nucleotide sequence ID" value="NZ_AZDI01000001.1"/>
</dbReference>